<feature type="region of interest" description="Disordered" evidence="1">
    <location>
        <begin position="24"/>
        <end position="48"/>
    </location>
</feature>
<evidence type="ECO:0000313" key="3">
    <source>
        <dbReference type="EMBL" id="MFC6290227.1"/>
    </source>
</evidence>
<evidence type="ECO:0008006" key="5">
    <source>
        <dbReference type="Google" id="ProtNLM"/>
    </source>
</evidence>
<feature type="signal peptide" evidence="2">
    <location>
        <begin position="1"/>
        <end position="22"/>
    </location>
</feature>
<accession>A0ABW1U9Y2</accession>
<reference evidence="4" key="1">
    <citation type="journal article" date="2019" name="Int. J. Syst. Evol. Microbiol.">
        <title>The Global Catalogue of Microorganisms (GCM) 10K type strain sequencing project: providing services to taxonomists for standard genome sequencing and annotation.</title>
        <authorList>
            <consortium name="The Broad Institute Genomics Platform"/>
            <consortium name="The Broad Institute Genome Sequencing Center for Infectious Disease"/>
            <person name="Wu L."/>
            <person name="Ma J."/>
        </authorList>
    </citation>
    <scope>NUCLEOTIDE SEQUENCE [LARGE SCALE GENOMIC DNA]</scope>
    <source>
        <strain evidence="4">CCM 8893</strain>
    </source>
</reference>
<keyword evidence="4" id="KW-1185">Reference proteome</keyword>
<feature type="compositionally biased region" description="Low complexity" evidence="1">
    <location>
        <begin position="24"/>
        <end position="44"/>
    </location>
</feature>
<feature type="chain" id="PRO_5047461683" description="Lipoprotein" evidence="2">
    <location>
        <begin position="23"/>
        <end position="410"/>
    </location>
</feature>
<dbReference type="PROSITE" id="PS51257">
    <property type="entry name" value="PROKAR_LIPOPROTEIN"/>
    <property type="match status" value="1"/>
</dbReference>
<proteinExistence type="predicted"/>
<dbReference type="EMBL" id="JBHSSO010000065">
    <property type="protein sequence ID" value="MFC6290227.1"/>
    <property type="molecule type" value="Genomic_DNA"/>
</dbReference>
<comment type="caution">
    <text evidence="3">The sequence shown here is derived from an EMBL/GenBank/DDBJ whole genome shotgun (WGS) entry which is preliminary data.</text>
</comment>
<evidence type="ECO:0000256" key="2">
    <source>
        <dbReference type="SAM" id="SignalP"/>
    </source>
</evidence>
<gene>
    <name evidence="3" type="ORF">ACFP1M_08610</name>
</gene>
<dbReference type="RefSeq" id="WP_125576604.1">
    <property type="nucleotide sequence ID" value="NZ_JBHSSO010000065.1"/>
</dbReference>
<dbReference type="Proteomes" id="UP001596258">
    <property type="component" value="Unassembled WGS sequence"/>
</dbReference>
<name>A0ABW1U9Y2_9LACO</name>
<organism evidence="3 4">
    <name type="scientific">Levilactobacillus angrenensis</name>
    <dbReference type="NCBI Taxonomy" id="2486020"/>
    <lineage>
        <taxon>Bacteria</taxon>
        <taxon>Bacillati</taxon>
        <taxon>Bacillota</taxon>
        <taxon>Bacilli</taxon>
        <taxon>Lactobacillales</taxon>
        <taxon>Lactobacillaceae</taxon>
        <taxon>Levilactobacillus</taxon>
    </lineage>
</organism>
<keyword evidence="2" id="KW-0732">Signal</keyword>
<sequence>MQKKAIVALVALGIIVGGCANSASQGKRVSASSSKSTPSKQRSVAKTSVKASPVGKIISVEKMNPDVGYKVANKKTVFYRSLKEYGTKDGIISDNITARGSIFGAIKEYETTTGVYYRVVMFYPNGFENRNSPENSGDTTEITNYGFVKADGLKPFSTVKSEWHYSQKQPYYVGNPYEHRIWSAPANTKHYTYVTHVFDRLARTQLYATKELVKYNGSHYVYLSTAKRPLGWVYKSPKTLIAGYYRDPGQQLLKPKAHEKMVVKKQSRKSAGTRVDVSDSTALPQRVYQIRNKRKHTLRVLTMGMDNRPIRIDFKRGKAVKVRTFEYWRKPWKTITNKKKLRTHFTVSHEFDEGAWSTVHFYKHKSKKLVRVRTYGTDSYATIWIYRNGKVGFKTRIPKDIMSYPLADFK</sequence>
<protein>
    <recommendedName>
        <fullName evidence="5">Lipoprotein</fullName>
    </recommendedName>
</protein>
<evidence type="ECO:0000256" key="1">
    <source>
        <dbReference type="SAM" id="MobiDB-lite"/>
    </source>
</evidence>
<evidence type="ECO:0000313" key="4">
    <source>
        <dbReference type="Proteomes" id="UP001596258"/>
    </source>
</evidence>